<dbReference type="SUPFAM" id="SSF53474">
    <property type="entry name" value="alpha/beta-Hydrolases"/>
    <property type="match status" value="1"/>
</dbReference>
<dbReference type="PANTHER" id="PTHR43358">
    <property type="entry name" value="ALPHA/BETA-HYDROLASE"/>
    <property type="match status" value="1"/>
</dbReference>
<dbReference type="GO" id="GO:0016787">
    <property type="term" value="F:hydrolase activity"/>
    <property type="evidence" value="ECO:0007669"/>
    <property type="project" value="UniProtKB-KW"/>
</dbReference>
<proteinExistence type="predicted"/>
<dbReference type="AlphaFoldDB" id="A0A5A7NTM4"/>
<comment type="caution">
    <text evidence="3">The sequence shown here is derived from an EMBL/GenBank/DDBJ whole genome shotgun (WGS) entry which is preliminary data.</text>
</comment>
<evidence type="ECO:0000313" key="4">
    <source>
        <dbReference type="Proteomes" id="UP000325307"/>
    </source>
</evidence>
<organism evidence="3 4">
    <name type="scientific">Zafaria cholistanensis</name>
    <dbReference type="NCBI Taxonomy" id="1682741"/>
    <lineage>
        <taxon>Bacteria</taxon>
        <taxon>Bacillati</taxon>
        <taxon>Actinomycetota</taxon>
        <taxon>Actinomycetes</taxon>
        <taxon>Micrococcales</taxon>
        <taxon>Micrococcaceae</taxon>
        <taxon>Zafaria</taxon>
    </lineage>
</organism>
<protein>
    <submittedName>
        <fullName evidence="3">Alpha/beta hydrolase</fullName>
    </submittedName>
</protein>
<dbReference type="RefSeq" id="WP_149957088.1">
    <property type="nucleotide sequence ID" value="NZ_BKDJ01000009.1"/>
</dbReference>
<keyword evidence="1" id="KW-1133">Transmembrane helix</keyword>
<feature type="domain" description="AB hydrolase-1" evidence="2">
    <location>
        <begin position="176"/>
        <end position="361"/>
    </location>
</feature>
<keyword evidence="1" id="KW-0812">Transmembrane</keyword>
<evidence type="ECO:0000256" key="1">
    <source>
        <dbReference type="SAM" id="Phobius"/>
    </source>
</evidence>
<evidence type="ECO:0000259" key="2">
    <source>
        <dbReference type="Pfam" id="PF12697"/>
    </source>
</evidence>
<gene>
    <name evidence="3" type="ORF">NCCP1664_19970</name>
</gene>
<dbReference type="InterPro" id="IPR052920">
    <property type="entry name" value="DNA-binding_regulatory"/>
</dbReference>
<evidence type="ECO:0000313" key="3">
    <source>
        <dbReference type="EMBL" id="GER23502.1"/>
    </source>
</evidence>
<dbReference type="PANTHER" id="PTHR43358:SF4">
    <property type="entry name" value="ALPHA_BETA HYDROLASE FOLD-1 DOMAIN-CONTAINING PROTEIN"/>
    <property type="match status" value="1"/>
</dbReference>
<name>A0A5A7NTM4_9MICC</name>
<keyword evidence="1" id="KW-0472">Membrane</keyword>
<accession>A0A5A7NTM4</accession>
<reference evidence="3 4" key="1">
    <citation type="submission" date="2019-09" db="EMBL/GenBank/DDBJ databases">
        <title>Arthrobacter zafarii sp. nov., a moderately thermotolerant and halotolerant actinobacterium isolated from Cholistan desert soil of Pakistan.</title>
        <authorList>
            <person name="Amin A."/>
            <person name="Ahmed I."/>
            <person name="Khalid N."/>
            <person name="Schumann P."/>
            <person name="Busse H.J."/>
            <person name="Khan I.U."/>
            <person name="Li S."/>
            <person name="Li W.J."/>
        </authorList>
    </citation>
    <scope>NUCLEOTIDE SEQUENCE [LARGE SCALE GENOMIC DNA]</scope>
    <source>
        <strain evidence="3 4">NCCP-1664</strain>
    </source>
</reference>
<dbReference type="InterPro" id="IPR029058">
    <property type="entry name" value="AB_hydrolase_fold"/>
</dbReference>
<dbReference type="Proteomes" id="UP000325307">
    <property type="component" value="Unassembled WGS sequence"/>
</dbReference>
<sequence>MRNNDASLPAGKAPLLRWAVLGTSAGVVAGSLLAASVSALAGYFARQVVTPAKVRVEDLAILAVTRTADGLEVILPANSETTVPGTYSLFFDGGRGHARIGAITSFSPAEGTIARRVEHVHAGNLASAVRGWWSGVAFETPADLGFAAREVGIPVEGGTAPAWLVPGGAQASTWAVMVHGRGANRREGLRALPVAHQLGLTSLLVSYRNDGLAPDAVDGRYGLGSTEWRDVEAAIDYAVDHGARDIVLFGWSMGGAVCLQVAELTAHRTRLRALVLDGPVVNWMDVLAHQARINRIPELAGRFGQWMLSNRAGRWVTGLASPVDLKELNWVAKADRLLVPTLIIHSEDDDFVPMGPSAELAELNPAMVTFERFTQARHTREWNVDPEHWDRTVGAWLGAVLRAPHPGQAPAEA</sequence>
<dbReference type="Pfam" id="PF12697">
    <property type="entry name" value="Abhydrolase_6"/>
    <property type="match status" value="1"/>
</dbReference>
<keyword evidence="3" id="KW-0378">Hydrolase</keyword>
<keyword evidence="4" id="KW-1185">Reference proteome</keyword>
<feature type="transmembrane region" description="Helical" evidence="1">
    <location>
        <begin position="20"/>
        <end position="45"/>
    </location>
</feature>
<dbReference type="OrthoDB" id="8111537at2"/>
<dbReference type="EMBL" id="BKDJ01000009">
    <property type="protein sequence ID" value="GER23502.1"/>
    <property type="molecule type" value="Genomic_DNA"/>
</dbReference>
<dbReference type="InterPro" id="IPR000073">
    <property type="entry name" value="AB_hydrolase_1"/>
</dbReference>
<dbReference type="Gene3D" id="3.40.50.1820">
    <property type="entry name" value="alpha/beta hydrolase"/>
    <property type="match status" value="1"/>
</dbReference>